<feature type="transmembrane region" description="Helical" evidence="1">
    <location>
        <begin position="123"/>
        <end position="147"/>
    </location>
</feature>
<keyword evidence="1" id="KW-0472">Membrane</keyword>
<keyword evidence="1" id="KW-0812">Transmembrane</keyword>
<organism evidence="2 3">
    <name type="scientific">Rubrobacter marinus</name>
    <dbReference type="NCBI Taxonomy" id="2653852"/>
    <lineage>
        <taxon>Bacteria</taxon>
        <taxon>Bacillati</taxon>
        <taxon>Actinomycetota</taxon>
        <taxon>Rubrobacteria</taxon>
        <taxon>Rubrobacterales</taxon>
        <taxon>Rubrobacteraceae</taxon>
        <taxon>Rubrobacter</taxon>
    </lineage>
</organism>
<keyword evidence="3" id="KW-1185">Reference proteome</keyword>
<evidence type="ECO:0000256" key="1">
    <source>
        <dbReference type="SAM" id="Phobius"/>
    </source>
</evidence>
<name>A0A6G8PSZ1_9ACTN</name>
<keyword evidence="1" id="KW-1133">Transmembrane helix</keyword>
<feature type="transmembrane region" description="Helical" evidence="1">
    <location>
        <begin position="52"/>
        <end position="75"/>
    </location>
</feature>
<dbReference type="KEGG" id="rmar:GBA65_02780"/>
<proteinExistence type="predicted"/>
<accession>A0A6G8PSZ1</accession>
<feature type="transmembrane region" description="Helical" evidence="1">
    <location>
        <begin position="87"/>
        <end position="111"/>
    </location>
</feature>
<dbReference type="Proteomes" id="UP000502706">
    <property type="component" value="Chromosome"/>
</dbReference>
<evidence type="ECO:0000313" key="3">
    <source>
        <dbReference type="Proteomes" id="UP000502706"/>
    </source>
</evidence>
<feature type="transmembrane region" description="Helical" evidence="1">
    <location>
        <begin position="12"/>
        <end position="40"/>
    </location>
</feature>
<sequence length="157" mass="15214">MNSLRQRGIEPGAVALGWVVAVLVGILLALILGGIFGIAASGTGPAVTGQTGAGLAIGSLIFGFLAYLAGGYVAGSRANTAKPLNGAMTAVFNLVVGLVLAIIATLLILLIGGSDFPPGPVGALSATGGGFVGVLIAFLVNLAGGYVGGRIAASRGR</sequence>
<reference evidence="2 3" key="1">
    <citation type="submission" date="2019-10" db="EMBL/GenBank/DDBJ databases">
        <title>Rubrobacter sp nov SCSIO 52915 isolated from a deep-sea sediment in the South China Sea.</title>
        <authorList>
            <person name="Chen R.W."/>
        </authorList>
    </citation>
    <scope>NUCLEOTIDE SEQUENCE [LARGE SCALE GENOMIC DNA]</scope>
    <source>
        <strain evidence="2 3">SCSIO 52915</strain>
    </source>
</reference>
<dbReference type="EMBL" id="CP045121">
    <property type="protein sequence ID" value="QIN77609.1"/>
    <property type="molecule type" value="Genomic_DNA"/>
</dbReference>
<gene>
    <name evidence="2" type="ORF">GBA65_02780</name>
</gene>
<dbReference type="AlphaFoldDB" id="A0A6G8PSZ1"/>
<protein>
    <submittedName>
        <fullName evidence="2">Uncharacterized protein</fullName>
    </submittedName>
</protein>
<dbReference type="RefSeq" id="WP_166395289.1">
    <property type="nucleotide sequence ID" value="NZ_CP045121.1"/>
</dbReference>
<evidence type="ECO:0000313" key="2">
    <source>
        <dbReference type="EMBL" id="QIN77609.1"/>
    </source>
</evidence>